<dbReference type="Proteomes" id="UP000594262">
    <property type="component" value="Unplaced"/>
</dbReference>
<dbReference type="PROSITE" id="PS51165">
    <property type="entry name" value="THUMP"/>
    <property type="match status" value="1"/>
</dbReference>
<dbReference type="GO" id="GO:0005737">
    <property type="term" value="C:cytoplasm"/>
    <property type="evidence" value="ECO:0007669"/>
    <property type="project" value="UniProtKB-SubCell"/>
</dbReference>
<organism evidence="5 6">
    <name type="scientific">Clytia hemisphaerica</name>
    <dbReference type="NCBI Taxonomy" id="252671"/>
    <lineage>
        <taxon>Eukaryota</taxon>
        <taxon>Metazoa</taxon>
        <taxon>Cnidaria</taxon>
        <taxon>Hydrozoa</taxon>
        <taxon>Hydroidolina</taxon>
        <taxon>Leptothecata</taxon>
        <taxon>Obeliida</taxon>
        <taxon>Clytiidae</taxon>
        <taxon>Clytia</taxon>
    </lineage>
</organism>
<dbReference type="EnsemblMetazoa" id="CLYHEMT022309.1">
    <property type="protein sequence ID" value="CLYHEMP022309.1"/>
    <property type="gene ID" value="CLYHEMG022309"/>
</dbReference>
<accession>A0A7M5XFR1</accession>
<evidence type="ECO:0000256" key="1">
    <source>
        <dbReference type="ARBA" id="ARBA00004496"/>
    </source>
</evidence>
<keyword evidence="6" id="KW-1185">Reference proteome</keyword>
<dbReference type="RefSeq" id="XP_066930905.1">
    <property type="nucleotide sequence ID" value="XM_067074804.1"/>
</dbReference>
<dbReference type="AlphaFoldDB" id="A0A7M5XFR1"/>
<protein>
    <recommendedName>
        <fullName evidence="4">THUMP domain-containing protein</fullName>
    </recommendedName>
</protein>
<keyword evidence="2" id="KW-0819">tRNA processing</keyword>
<keyword evidence="3" id="KW-0694">RNA-binding</keyword>
<dbReference type="SUPFAM" id="SSF143437">
    <property type="entry name" value="THUMP domain-like"/>
    <property type="match status" value="1"/>
</dbReference>
<reference evidence="5" key="1">
    <citation type="submission" date="2021-01" db="UniProtKB">
        <authorList>
            <consortium name="EnsemblMetazoa"/>
        </authorList>
    </citation>
    <scope>IDENTIFICATION</scope>
</reference>
<dbReference type="GO" id="GO:0030488">
    <property type="term" value="P:tRNA methylation"/>
    <property type="evidence" value="ECO:0007669"/>
    <property type="project" value="TreeGrafter"/>
</dbReference>
<evidence type="ECO:0000256" key="3">
    <source>
        <dbReference type="PROSITE-ProRule" id="PRU00529"/>
    </source>
</evidence>
<evidence type="ECO:0000313" key="6">
    <source>
        <dbReference type="Proteomes" id="UP000594262"/>
    </source>
</evidence>
<name>A0A7M5XFR1_9CNID</name>
<dbReference type="CDD" id="cd11715">
    <property type="entry name" value="THUMP_AdoMetMT"/>
    <property type="match status" value="1"/>
</dbReference>
<dbReference type="PANTHER" id="PTHR14911">
    <property type="entry name" value="THUMP DOMAIN-CONTAINING"/>
    <property type="match status" value="1"/>
</dbReference>
<dbReference type="SMART" id="SM00981">
    <property type="entry name" value="THUMP"/>
    <property type="match status" value="1"/>
</dbReference>
<dbReference type="GO" id="GO:0016423">
    <property type="term" value="F:tRNA (guanine) methyltransferase activity"/>
    <property type="evidence" value="ECO:0007669"/>
    <property type="project" value="TreeGrafter"/>
</dbReference>
<feature type="domain" description="THUMP" evidence="4">
    <location>
        <begin position="78"/>
        <end position="206"/>
    </location>
</feature>
<evidence type="ECO:0000313" key="5">
    <source>
        <dbReference type="EnsemblMetazoa" id="CLYHEMP022309.1"/>
    </source>
</evidence>
<sequence length="241" mass="27456">MAETVKIVCSTIPGFESVALNECKEKLNLDAKRDVRGRVAFNIEIEKVQDLAELRSVHHYWVVVADLEDFFKADQSKEEIFAELTKLPAEIDWTKALETWKRFRLFKQNNGGLDPVSRKRKQPDGESKNDLNIDYNTITPLTERENLRFRATATRTGTHVFSSMESACHLGGGVNDHFHWKVDLKNFDLEVVVYIVDNFISVGIQLTKESQSLRNITHFGPTTLKPNISYCLLKSSQAKPG</sequence>
<proteinExistence type="predicted"/>
<evidence type="ECO:0000259" key="4">
    <source>
        <dbReference type="PROSITE" id="PS51165"/>
    </source>
</evidence>
<dbReference type="GO" id="GO:0003723">
    <property type="term" value="F:RNA binding"/>
    <property type="evidence" value="ECO:0007669"/>
    <property type="project" value="UniProtKB-UniRule"/>
</dbReference>
<dbReference type="Gene3D" id="3.30.2130.30">
    <property type="match status" value="2"/>
</dbReference>
<dbReference type="OrthoDB" id="47730at2759"/>
<evidence type="ECO:0000256" key="2">
    <source>
        <dbReference type="ARBA" id="ARBA00022694"/>
    </source>
</evidence>
<dbReference type="PANTHER" id="PTHR14911:SF13">
    <property type="entry name" value="TRNA (GUANINE(6)-N2)-METHYLTRANSFERASE THUMP3"/>
    <property type="match status" value="1"/>
</dbReference>
<dbReference type="Pfam" id="PF02926">
    <property type="entry name" value="THUMP"/>
    <property type="match status" value="1"/>
</dbReference>
<dbReference type="GeneID" id="136818467"/>
<comment type="subcellular location">
    <subcellularLocation>
        <location evidence="1">Cytoplasm</location>
    </subcellularLocation>
</comment>
<dbReference type="InterPro" id="IPR004114">
    <property type="entry name" value="THUMP_dom"/>
</dbReference>